<sequence>METLIYLALLYTRSLDTNFTNFHESLWEGFRKCVIVDWFWEMALADIPALGIAEESPQPDVGGARTWNGKPDPLWVTPK</sequence>
<evidence type="ECO:0000313" key="3">
    <source>
        <dbReference type="Proteomes" id="UP000656244"/>
    </source>
</evidence>
<proteinExistence type="predicted"/>
<protein>
    <submittedName>
        <fullName evidence="2">Uncharacterized protein</fullName>
    </submittedName>
</protein>
<dbReference type="EMBL" id="JACNMF010000004">
    <property type="protein sequence ID" value="MBC3759431.1"/>
    <property type="molecule type" value="Genomic_DNA"/>
</dbReference>
<feature type="region of interest" description="Disordered" evidence="1">
    <location>
        <begin position="60"/>
        <end position="79"/>
    </location>
</feature>
<reference evidence="2" key="1">
    <citation type="submission" date="2020-08" db="EMBL/GenBank/DDBJ databases">
        <title>Hyunsoonleella sp. strain SJ7 genome sequencing and assembly.</title>
        <authorList>
            <person name="Kim I."/>
        </authorList>
    </citation>
    <scope>NUCLEOTIDE SEQUENCE</scope>
    <source>
        <strain evidence="2">SJ7</strain>
    </source>
</reference>
<dbReference type="AlphaFoldDB" id="A0A923HDZ8"/>
<evidence type="ECO:0000313" key="2">
    <source>
        <dbReference type="EMBL" id="MBC3759431.1"/>
    </source>
</evidence>
<keyword evidence="3" id="KW-1185">Reference proteome</keyword>
<accession>A0A923HDZ8</accession>
<dbReference type="RefSeq" id="WP_186563233.1">
    <property type="nucleotide sequence ID" value="NZ_JACNMF010000004.1"/>
</dbReference>
<dbReference type="Proteomes" id="UP000656244">
    <property type="component" value="Unassembled WGS sequence"/>
</dbReference>
<organism evidence="2 3">
    <name type="scientific">Hyunsoonleella aquatilis</name>
    <dbReference type="NCBI Taxonomy" id="2762758"/>
    <lineage>
        <taxon>Bacteria</taxon>
        <taxon>Pseudomonadati</taxon>
        <taxon>Bacteroidota</taxon>
        <taxon>Flavobacteriia</taxon>
        <taxon>Flavobacteriales</taxon>
        <taxon>Flavobacteriaceae</taxon>
    </lineage>
</organism>
<comment type="caution">
    <text evidence="2">The sequence shown here is derived from an EMBL/GenBank/DDBJ whole genome shotgun (WGS) entry which is preliminary data.</text>
</comment>
<evidence type="ECO:0000256" key="1">
    <source>
        <dbReference type="SAM" id="MobiDB-lite"/>
    </source>
</evidence>
<name>A0A923HDZ8_9FLAO</name>
<gene>
    <name evidence="2" type="ORF">H7U19_13510</name>
</gene>